<accession>A0AAD2RCI3</accession>
<gene>
    <name evidence="2" type="ORF">F6515_16175</name>
</gene>
<evidence type="ECO:0000313" key="2">
    <source>
        <dbReference type="EMBL" id="ECY9784514.1"/>
    </source>
</evidence>
<feature type="non-terminal residue" evidence="2">
    <location>
        <position position="1"/>
    </location>
</feature>
<reference evidence="2 3" key="1">
    <citation type="submission" date="2019-09" db="EMBL/GenBank/DDBJ databases">
        <authorList>
            <consortium name="PulseNet: The National Subtyping Network for Foodborne Disease Surveillance"/>
            <person name="Tarr C.L."/>
            <person name="Trees E."/>
            <person name="Katz L.S."/>
            <person name="Carleton-Romer H.A."/>
            <person name="Stroika S."/>
            <person name="Kucerova Z."/>
            <person name="Roache K.F."/>
            <person name="Sabol A.L."/>
            <person name="Besser J."/>
            <person name="Gerner-Smidt P."/>
        </authorList>
    </citation>
    <scope>NUCLEOTIDE SEQUENCE [LARGE SCALE GENOMIC DNA]</scope>
    <source>
        <strain evidence="2 3">PNUSAL005692</strain>
    </source>
</reference>
<feature type="compositionally biased region" description="Polar residues" evidence="1">
    <location>
        <begin position="1"/>
        <end position="21"/>
    </location>
</feature>
<comment type="caution">
    <text evidence="2">The sequence shown here is derived from an EMBL/GenBank/DDBJ whole genome shotgun (WGS) entry which is preliminary data.</text>
</comment>
<dbReference type="Proteomes" id="UP000489121">
    <property type="component" value="Unassembled WGS sequence"/>
</dbReference>
<sequence>YSNNNKTSSYRADTSQKSDSFASEGKPFDINEDDLPF</sequence>
<organism evidence="2 3">
    <name type="scientific">Listeria monocytogenes</name>
    <dbReference type="NCBI Taxonomy" id="1639"/>
    <lineage>
        <taxon>Bacteria</taxon>
        <taxon>Bacillati</taxon>
        <taxon>Bacillota</taxon>
        <taxon>Bacilli</taxon>
        <taxon>Bacillales</taxon>
        <taxon>Listeriaceae</taxon>
        <taxon>Listeria</taxon>
    </lineage>
</organism>
<dbReference type="AlphaFoldDB" id="A0AAD2RCI3"/>
<name>A0AAD2RCI3_LISMN</name>
<proteinExistence type="predicted"/>
<feature type="region of interest" description="Disordered" evidence="1">
    <location>
        <begin position="1"/>
        <end position="37"/>
    </location>
</feature>
<evidence type="ECO:0000313" key="3">
    <source>
        <dbReference type="Proteomes" id="UP000489121"/>
    </source>
</evidence>
<keyword evidence="2" id="KW-0238">DNA-binding</keyword>
<protein>
    <submittedName>
        <fullName evidence="2">Single-stranded DNA-binding protein</fullName>
    </submittedName>
</protein>
<evidence type="ECO:0000256" key="1">
    <source>
        <dbReference type="SAM" id="MobiDB-lite"/>
    </source>
</evidence>
<dbReference type="EMBL" id="AALGDA010000131">
    <property type="protein sequence ID" value="ECY9784514.1"/>
    <property type="molecule type" value="Genomic_DNA"/>
</dbReference>
<dbReference type="GO" id="GO:0003677">
    <property type="term" value="F:DNA binding"/>
    <property type="evidence" value="ECO:0007669"/>
    <property type="project" value="UniProtKB-KW"/>
</dbReference>